<proteinExistence type="predicted"/>
<dbReference type="InterPro" id="IPR050336">
    <property type="entry name" value="Chromosome_partition/occlusion"/>
</dbReference>
<accession>A0ABY3P859</accession>
<dbReference type="Gene3D" id="1.10.10.2830">
    <property type="match status" value="1"/>
</dbReference>
<name>A0ABY3P859_9ENTR</name>
<evidence type="ECO:0000256" key="1">
    <source>
        <dbReference type="SAM" id="MobiDB-lite"/>
    </source>
</evidence>
<gene>
    <name evidence="3" type="ORF">FZO59_04900</name>
</gene>
<feature type="region of interest" description="Disordered" evidence="1">
    <location>
        <begin position="193"/>
        <end position="236"/>
    </location>
</feature>
<evidence type="ECO:0000313" key="3">
    <source>
        <dbReference type="EMBL" id="TYT34976.1"/>
    </source>
</evidence>
<sequence length="271" mass="29939">MAKNSIDAYGASGKSNVLFFEPEKLHLVADKNHALYDERIHLPLNEGMVLNMMDQGVLEPVIVWKDPETGLSCVVDGRQRVKHALEANKRLLKEGKKPLLVPAVTKRGSAVRMMQAMISANEIRQEDTPLGRAKKMADALERGHDEKDLSLLFGVGVQTVRSTLALLDTTQAVQDAVEAGTVNLTQARQLAAMPPEEQRQKVMELESAASGATGHEKSRRQRQVLGEQKPRMKSRREITKALESAAGEYADALRWVLNEGDEIQSRKGDAL</sequence>
<protein>
    <recommendedName>
        <fullName evidence="2">ParB/Spo0J HTH domain-containing protein</fullName>
    </recommendedName>
</protein>
<evidence type="ECO:0000259" key="2">
    <source>
        <dbReference type="Pfam" id="PF17762"/>
    </source>
</evidence>
<dbReference type="Pfam" id="PF17762">
    <property type="entry name" value="HTH_ParB"/>
    <property type="match status" value="1"/>
</dbReference>
<feature type="domain" description="ParB/Spo0J HTH" evidence="2">
    <location>
        <begin position="127"/>
        <end position="204"/>
    </location>
</feature>
<evidence type="ECO:0000313" key="4">
    <source>
        <dbReference type="Proteomes" id="UP000323910"/>
    </source>
</evidence>
<dbReference type="RefSeq" id="WP_129036248.1">
    <property type="nucleotide sequence ID" value="NZ_SDDX01000028.1"/>
</dbReference>
<dbReference type="SUPFAM" id="SSF109709">
    <property type="entry name" value="KorB DNA-binding domain-like"/>
    <property type="match status" value="1"/>
</dbReference>
<keyword evidence="4" id="KW-1185">Reference proteome</keyword>
<comment type="caution">
    <text evidence="3">The sequence shown here is derived from an EMBL/GenBank/DDBJ whole genome shotgun (WGS) entry which is preliminary data.</text>
</comment>
<dbReference type="PANTHER" id="PTHR33375:SF1">
    <property type="entry name" value="CHROMOSOME-PARTITIONING PROTEIN PARB-RELATED"/>
    <property type="match status" value="1"/>
</dbReference>
<organism evidence="3 4">
    <name type="scientific">Lelliottia nimipressuralis</name>
    <dbReference type="NCBI Taxonomy" id="69220"/>
    <lineage>
        <taxon>Bacteria</taxon>
        <taxon>Pseudomonadati</taxon>
        <taxon>Pseudomonadota</taxon>
        <taxon>Gammaproteobacteria</taxon>
        <taxon>Enterobacterales</taxon>
        <taxon>Enterobacteriaceae</taxon>
        <taxon>Lelliottia</taxon>
    </lineage>
</organism>
<reference evidence="3 4" key="1">
    <citation type="submission" date="2019-08" db="EMBL/GenBank/DDBJ databases">
        <title>The draft genome of Lelliottia nimipressuralis strain CICC 24156.</title>
        <authorList>
            <person name="Wu W."/>
            <person name="Feng Y."/>
            <person name="Zong Z."/>
        </authorList>
    </citation>
    <scope>NUCLEOTIDE SEQUENCE [LARGE SCALE GENOMIC DNA]</scope>
    <source>
        <strain evidence="3 4">CICC 24156</strain>
    </source>
</reference>
<dbReference type="Proteomes" id="UP000323910">
    <property type="component" value="Unassembled WGS sequence"/>
</dbReference>
<dbReference type="InterPro" id="IPR041468">
    <property type="entry name" value="HTH_ParB/Spo0J"/>
</dbReference>
<dbReference type="PANTHER" id="PTHR33375">
    <property type="entry name" value="CHROMOSOME-PARTITIONING PROTEIN PARB-RELATED"/>
    <property type="match status" value="1"/>
</dbReference>
<dbReference type="EMBL" id="VTFR01000002">
    <property type="protein sequence ID" value="TYT34976.1"/>
    <property type="molecule type" value="Genomic_DNA"/>
</dbReference>